<sequence>MKIVGEKLESWALGQKDEAEKDLFGRSAFNRYYYAVFLSTRVMLGEFKASWRGTMHASIPDLLRTSVRKEVAKTSKAAARKGLISEAESSQIIQQHNVSVRALAGLLEDAYQVRIIADYEPEIVVHQERDVLSLDSHKLTSAKTWPDRAESYCKSIRKVWKELGLA</sequence>
<dbReference type="EMBL" id="VENC01000012">
    <property type="protein sequence ID" value="MTI99752.1"/>
    <property type="molecule type" value="Genomic_DNA"/>
</dbReference>
<accession>A0A844I078</accession>
<evidence type="ECO:0000313" key="1">
    <source>
        <dbReference type="EMBL" id="MTI99752.1"/>
    </source>
</evidence>
<dbReference type="Gene3D" id="1.20.120.330">
    <property type="entry name" value="Nucleotidyltransferases domain 2"/>
    <property type="match status" value="1"/>
</dbReference>
<reference evidence="1 2" key="1">
    <citation type="submission" date="2019-06" db="EMBL/GenBank/DDBJ databases">
        <title>Enrichment of Autotrophic Halophilic Microorganisms from Red Sea Brine Pool Using Microbial Electrosynthesis System.</title>
        <authorList>
            <person name="Alqahtani M.F."/>
            <person name="Bajracharya S."/>
            <person name="Katuri K.P."/>
            <person name="Ali M."/>
            <person name="Saikaly P.E."/>
        </authorList>
    </citation>
    <scope>NUCLEOTIDE SEQUENCE [LARGE SCALE GENOMIC DNA]</scope>
    <source>
        <strain evidence="1">MES15</strain>
    </source>
</reference>
<dbReference type="Proteomes" id="UP000431462">
    <property type="component" value="Unassembled WGS sequence"/>
</dbReference>
<comment type="caution">
    <text evidence="1">The sequence shown here is derived from an EMBL/GenBank/DDBJ whole genome shotgun (WGS) entry which is preliminary data.</text>
</comment>
<evidence type="ECO:0008006" key="3">
    <source>
        <dbReference type="Google" id="ProtNLM"/>
    </source>
</evidence>
<protein>
    <recommendedName>
        <fullName evidence="3">HEPN domain-containing protein</fullName>
    </recommendedName>
</protein>
<proteinExistence type="predicted"/>
<evidence type="ECO:0000313" key="2">
    <source>
        <dbReference type="Proteomes" id="UP000431462"/>
    </source>
</evidence>
<name>A0A844I078_9GAMM</name>
<gene>
    <name evidence="1" type="ORF">FH752_14145</name>
</gene>
<dbReference type="AlphaFoldDB" id="A0A844I078"/>
<organism evidence="1 2">
    <name type="scientific">Marinobacter adhaerens</name>
    <dbReference type="NCBI Taxonomy" id="1033846"/>
    <lineage>
        <taxon>Bacteria</taxon>
        <taxon>Pseudomonadati</taxon>
        <taxon>Pseudomonadota</taxon>
        <taxon>Gammaproteobacteria</taxon>
        <taxon>Pseudomonadales</taxon>
        <taxon>Marinobacteraceae</taxon>
        <taxon>Marinobacter</taxon>
    </lineage>
</organism>